<proteinExistence type="predicted"/>
<evidence type="ECO:0000256" key="1">
    <source>
        <dbReference type="ARBA" id="ARBA00004496"/>
    </source>
</evidence>
<evidence type="ECO:0000256" key="8">
    <source>
        <dbReference type="PROSITE-ProRule" id="PRU01091"/>
    </source>
</evidence>
<gene>
    <name evidence="11" type="ORF">E1757_33490</name>
</gene>
<dbReference type="InterPro" id="IPR039420">
    <property type="entry name" value="WalR-like"/>
</dbReference>
<dbReference type="CDD" id="cd17574">
    <property type="entry name" value="REC_OmpR"/>
    <property type="match status" value="1"/>
</dbReference>
<evidence type="ECO:0000256" key="2">
    <source>
        <dbReference type="ARBA" id="ARBA00022553"/>
    </source>
</evidence>
<dbReference type="PANTHER" id="PTHR48111:SF52">
    <property type="entry name" value="TRANSCRIPTIONAL REGULATORY PROTEIN YVRH"/>
    <property type="match status" value="1"/>
</dbReference>
<evidence type="ECO:0000259" key="10">
    <source>
        <dbReference type="PROSITE" id="PS51755"/>
    </source>
</evidence>
<dbReference type="PROSITE" id="PS51755">
    <property type="entry name" value="OMPR_PHOB"/>
    <property type="match status" value="1"/>
</dbReference>
<feature type="domain" description="Response regulatory" evidence="9">
    <location>
        <begin position="5"/>
        <end position="118"/>
    </location>
</feature>
<organism evidence="11 12">
    <name type="scientific">Paenibacillus piri</name>
    <dbReference type="NCBI Taxonomy" id="2547395"/>
    <lineage>
        <taxon>Bacteria</taxon>
        <taxon>Bacillati</taxon>
        <taxon>Bacillota</taxon>
        <taxon>Bacilli</taxon>
        <taxon>Bacillales</taxon>
        <taxon>Paenibacillaceae</taxon>
        <taxon>Paenibacillus</taxon>
    </lineage>
</organism>
<dbReference type="GO" id="GO:0000156">
    <property type="term" value="F:phosphorelay response regulator activity"/>
    <property type="evidence" value="ECO:0007669"/>
    <property type="project" value="TreeGrafter"/>
</dbReference>
<keyword evidence="4" id="KW-0805">Transcription regulation</keyword>
<dbReference type="Pfam" id="PF00486">
    <property type="entry name" value="Trans_reg_C"/>
    <property type="match status" value="1"/>
</dbReference>
<dbReference type="SMART" id="SM00448">
    <property type="entry name" value="REC"/>
    <property type="match status" value="1"/>
</dbReference>
<feature type="DNA-binding region" description="OmpR/PhoB-type" evidence="8">
    <location>
        <begin position="131"/>
        <end position="230"/>
    </location>
</feature>
<dbReference type="InterPro" id="IPR001867">
    <property type="entry name" value="OmpR/PhoB-type_DNA-bd"/>
</dbReference>
<dbReference type="InterPro" id="IPR001789">
    <property type="entry name" value="Sig_transdc_resp-reg_receiver"/>
</dbReference>
<dbReference type="SMART" id="SM00862">
    <property type="entry name" value="Trans_reg_C"/>
    <property type="match status" value="1"/>
</dbReference>
<dbReference type="Proteomes" id="UP000295636">
    <property type="component" value="Unassembled WGS sequence"/>
</dbReference>
<dbReference type="Gene3D" id="1.10.10.10">
    <property type="entry name" value="Winged helix-like DNA-binding domain superfamily/Winged helix DNA-binding domain"/>
    <property type="match status" value="1"/>
</dbReference>
<dbReference type="AlphaFoldDB" id="A0A4R5K880"/>
<dbReference type="OrthoDB" id="9790442at2"/>
<evidence type="ECO:0000313" key="12">
    <source>
        <dbReference type="Proteomes" id="UP000295636"/>
    </source>
</evidence>
<evidence type="ECO:0000256" key="4">
    <source>
        <dbReference type="ARBA" id="ARBA00023015"/>
    </source>
</evidence>
<protein>
    <submittedName>
        <fullName evidence="11">Response regulator transcription factor</fullName>
    </submittedName>
</protein>
<comment type="subcellular location">
    <subcellularLocation>
        <location evidence="1">Cytoplasm</location>
    </subcellularLocation>
</comment>
<dbReference type="InterPro" id="IPR011006">
    <property type="entry name" value="CheY-like_superfamily"/>
</dbReference>
<dbReference type="GO" id="GO:0032993">
    <property type="term" value="C:protein-DNA complex"/>
    <property type="evidence" value="ECO:0007669"/>
    <property type="project" value="TreeGrafter"/>
</dbReference>
<dbReference type="Gene3D" id="3.40.50.2300">
    <property type="match status" value="1"/>
</dbReference>
<dbReference type="RefSeq" id="WP_133236465.1">
    <property type="nucleotide sequence ID" value="NZ_SMRT01000030.1"/>
</dbReference>
<sequence>MDAQMILIVDDDPDMQELIGAFLVGEGLVVRHALNAEQALSILAKEEPDLILLDIQMPDMDGVTLCRNIRNHYERPILFVSGSKQQEDKVKSLQTGGDDFITKPFDPIELVARVKANLRWSTLLTASSDTKRTIAFPGLKIDLDRYTVTVNQEPVELFAKELQMLITLARHPNQVFHPKQLYRLVWEDDFHYSPNTIKTHIHQLRKKIEPNPALPRYVVTVKGLGYKFNPYGVVEA</sequence>
<comment type="caution">
    <text evidence="11">The sequence shown here is derived from an EMBL/GenBank/DDBJ whole genome shotgun (WGS) entry which is preliminary data.</text>
</comment>
<reference evidence="11 12" key="1">
    <citation type="submission" date="2019-03" db="EMBL/GenBank/DDBJ databases">
        <title>This is whole genome sequence of Paenibacillus sp MS74 strain.</title>
        <authorList>
            <person name="Trinh H.N."/>
        </authorList>
    </citation>
    <scope>NUCLEOTIDE SEQUENCE [LARGE SCALE GENOMIC DNA]</scope>
    <source>
        <strain evidence="11 12">MS74</strain>
    </source>
</reference>
<dbReference type="GO" id="GO:0006355">
    <property type="term" value="P:regulation of DNA-templated transcription"/>
    <property type="evidence" value="ECO:0007669"/>
    <property type="project" value="InterPro"/>
</dbReference>
<keyword evidence="12" id="KW-1185">Reference proteome</keyword>
<dbReference type="GO" id="GO:0000976">
    <property type="term" value="F:transcription cis-regulatory region binding"/>
    <property type="evidence" value="ECO:0007669"/>
    <property type="project" value="TreeGrafter"/>
</dbReference>
<evidence type="ECO:0000256" key="7">
    <source>
        <dbReference type="PROSITE-ProRule" id="PRU00169"/>
    </source>
</evidence>
<keyword evidence="2 7" id="KW-0597">Phosphoprotein</keyword>
<dbReference type="InterPro" id="IPR036388">
    <property type="entry name" value="WH-like_DNA-bd_sf"/>
</dbReference>
<dbReference type="PANTHER" id="PTHR48111">
    <property type="entry name" value="REGULATOR OF RPOS"/>
    <property type="match status" value="1"/>
</dbReference>
<keyword evidence="5 8" id="KW-0238">DNA-binding</keyword>
<evidence type="ECO:0000313" key="11">
    <source>
        <dbReference type="EMBL" id="TDF91146.1"/>
    </source>
</evidence>
<feature type="domain" description="OmpR/PhoB-type" evidence="10">
    <location>
        <begin position="131"/>
        <end position="230"/>
    </location>
</feature>
<dbReference type="Gene3D" id="6.10.250.690">
    <property type="match status" value="1"/>
</dbReference>
<dbReference type="FunFam" id="1.10.10.10:FF:000018">
    <property type="entry name" value="DNA-binding response regulator ResD"/>
    <property type="match status" value="1"/>
</dbReference>
<dbReference type="GO" id="GO:0005829">
    <property type="term" value="C:cytosol"/>
    <property type="evidence" value="ECO:0007669"/>
    <property type="project" value="TreeGrafter"/>
</dbReference>
<dbReference type="PROSITE" id="PS50110">
    <property type="entry name" value="RESPONSE_REGULATORY"/>
    <property type="match status" value="1"/>
</dbReference>
<dbReference type="CDD" id="cd00383">
    <property type="entry name" value="trans_reg_C"/>
    <property type="match status" value="1"/>
</dbReference>
<evidence type="ECO:0000256" key="5">
    <source>
        <dbReference type="ARBA" id="ARBA00023125"/>
    </source>
</evidence>
<dbReference type="Pfam" id="PF00072">
    <property type="entry name" value="Response_reg"/>
    <property type="match status" value="1"/>
</dbReference>
<evidence type="ECO:0000256" key="6">
    <source>
        <dbReference type="ARBA" id="ARBA00023163"/>
    </source>
</evidence>
<evidence type="ECO:0000256" key="3">
    <source>
        <dbReference type="ARBA" id="ARBA00023012"/>
    </source>
</evidence>
<dbReference type="EMBL" id="SMRT01000030">
    <property type="protein sequence ID" value="TDF91146.1"/>
    <property type="molecule type" value="Genomic_DNA"/>
</dbReference>
<keyword evidence="3" id="KW-0902">Two-component regulatory system</keyword>
<keyword evidence="6" id="KW-0804">Transcription</keyword>
<accession>A0A4R5K880</accession>
<feature type="modified residue" description="4-aspartylphosphate" evidence="7">
    <location>
        <position position="54"/>
    </location>
</feature>
<evidence type="ECO:0000259" key="9">
    <source>
        <dbReference type="PROSITE" id="PS50110"/>
    </source>
</evidence>
<name>A0A4R5K880_9BACL</name>
<dbReference type="SUPFAM" id="SSF52172">
    <property type="entry name" value="CheY-like"/>
    <property type="match status" value="1"/>
</dbReference>